<accession>A0A2T3QKY4</accession>
<gene>
    <name evidence="1" type="primary">yhbU_3</name>
    <name evidence="1" type="ORF">NCTC11647_01795</name>
</gene>
<dbReference type="GO" id="GO:0008233">
    <property type="term" value="F:peptidase activity"/>
    <property type="evidence" value="ECO:0007669"/>
    <property type="project" value="UniProtKB-KW"/>
</dbReference>
<dbReference type="EMBL" id="UATL01000001">
    <property type="protein sequence ID" value="SPY28694.1"/>
    <property type="molecule type" value="Genomic_DNA"/>
</dbReference>
<name>A0A2T3QKY4_PHODM</name>
<dbReference type="InterPro" id="IPR051454">
    <property type="entry name" value="RNA/ubiquinone_mod_enzymes"/>
</dbReference>
<reference evidence="1 2" key="1">
    <citation type="submission" date="2018-06" db="EMBL/GenBank/DDBJ databases">
        <authorList>
            <consortium name="Pathogen Informatics"/>
            <person name="Doyle S."/>
        </authorList>
    </citation>
    <scope>NUCLEOTIDE SEQUENCE [LARGE SCALE GENOMIC DNA]</scope>
    <source>
        <strain evidence="1 2">NCTC11647</strain>
    </source>
</reference>
<dbReference type="EC" id="3.4.-.-" evidence="1"/>
<proteinExistence type="predicted"/>
<dbReference type="Pfam" id="PF01136">
    <property type="entry name" value="Peptidase_U32"/>
    <property type="match status" value="2"/>
</dbReference>
<dbReference type="OrthoDB" id="9807498at2"/>
<dbReference type="InterPro" id="IPR001539">
    <property type="entry name" value="Peptidase_U32"/>
</dbReference>
<dbReference type="Proteomes" id="UP000251647">
    <property type="component" value="Unassembled WGS sequence"/>
</dbReference>
<evidence type="ECO:0000313" key="2">
    <source>
        <dbReference type="Proteomes" id="UP000251647"/>
    </source>
</evidence>
<dbReference type="RefSeq" id="WP_005298565.1">
    <property type="nucleotide sequence ID" value="NZ_PYOG01000007.1"/>
</dbReference>
<dbReference type="AlphaFoldDB" id="A0A2T3QKY4"/>
<organism evidence="1 2">
    <name type="scientific">Photobacterium damselae</name>
    <dbReference type="NCBI Taxonomy" id="38293"/>
    <lineage>
        <taxon>Bacteria</taxon>
        <taxon>Pseudomonadati</taxon>
        <taxon>Pseudomonadota</taxon>
        <taxon>Gammaproteobacteria</taxon>
        <taxon>Vibrionales</taxon>
        <taxon>Vibrionaceae</taxon>
        <taxon>Photobacterium</taxon>
    </lineage>
</organism>
<dbReference type="PANTHER" id="PTHR30217">
    <property type="entry name" value="PEPTIDASE U32 FAMILY"/>
    <property type="match status" value="1"/>
</dbReference>
<protein>
    <submittedName>
        <fullName evidence="1">Uncharacterized protease yhbU</fullName>
        <ecNumber evidence="1">3.4.-.-</ecNumber>
    </submittedName>
</protein>
<keyword evidence="1" id="KW-0378">Hydrolase</keyword>
<dbReference type="GO" id="GO:0006508">
    <property type="term" value="P:proteolysis"/>
    <property type="evidence" value="ECO:0007669"/>
    <property type="project" value="UniProtKB-KW"/>
</dbReference>
<sequence length="752" mass="84785">MQNKFELLAPGGDLDSIKAAIAAGADAIYCGLDSFNARNRATNLTFDVLSGIIRLAHKNHCKIFLTLNIVVLDSEIPAVIRLLNKLVNTKVDGVILQDLGLFSIIKERFPTLDIHASTQINTHNDGQILFLKQLQASRVNLSRELNINEIKHLAQFGHQHDVLMEVFVHGSYCIGFSGLCYISSVKNGNSGNRGRCSQPCRDQYQTTAAGKDFPLNLKDNSAFSNMAELADAGVYSLKVEGRIKKSHYVYTVVDQWRQQIDRYLNQQPLLTDTKSLYTVFNRDFSSSYLQGDINKNMFIDNPRDNAVTHFTKVYQCTTPETINGVKQKLYDDKTEIIQTVEQVTANMDVSSLPLTIVLTGQEGEPLSISVTTPNHHFVLCSDSVLRDSNKQTLTHDMLEKRFQSLANEGEFEIVEFNTKGLNEALSVPFAELAQLKDQMGYRLNGNVAIVAPIEPPKPRNMVNHRKPTGIAPKLAVLISEPKDVTLGHGDEVALYYAMPEGLSMELETLVALFEQNPHLIPWFPAILIGENYQAAVEFIERVKPQQLVTNNNGIAYVAYQHEIDWIAGPYLNITNSFSLQCIADEFKAKGAFISNEINRKQINPMVCPENFELYYSIYHPLMMLMSRQCLFHQTVGCKKKRFDNKCLRKCDKSASILSLKEASFVLDKQRGTHNALYSQQNYMNLSAVTDFPDKFTRFMIDLRDIKTETQVNLDKPTLVNLFSRYIQGDMTAQEQLESGLIGTIHHQYKKGL</sequence>
<dbReference type="PANTHER" id="PTHR30217:SF10">
    <property type="entry name" value="23S RRNA 5-HYDROXYCYTIDINE C2501 SYNTHASE"/>
    <property type="match status" value="1"/>
</dbReference>
<evidence type="ECO:0000313" key="1">
    <source>
        <dbReference type="EMBL" id="SPY28694.1"/>
    </source>
</evidence>
<keyword evidence="1" id="KW-0645">Protease</keyword>